<evidence type="ECO:0000313" key="8">
    <source>
        <dbReference type="Proteomes" id="UP001596103"/>
    </source>
</evidence>
<evidence type="ECO:0000256" key="2">
    <source>
        <dbReference type="ARBA" id="ARBA00022692"/>
    </source>
</evidence>
<reference evidence="8" key="1">
    <citation type="journal article" date="2019" name="Int. J. Syst. Evol. Microbiol.">
        <title>The Global Catalogue of Microorganisms (GCM) 10K type strain sequencing project: providing services to taxonomists for standard genome sequencing and annotation.</title>
        <authorList>
            <consortium name="The Broad Institute Genomics Platform"/>
            <consortium name="The Broad Institute Genome Sequencing Center for Infectious Disease"/>
            <person name="Wu L."/>
            <person name="Ma J."/>
        </authorList>
    </citation>
    <scope>NUCLEOTIDE SEQUENCE [LARGE SCALE GENOMIC DNA]</scope>
    <source>
        <strain evidence="8">CCUG 56042</strain>
    </source>
</reference>
<dbReference type="InterPro" id="IPR010445">
    <property type="entry name" value="LapA_dom"/>
</dbReference>
<evidence type="ECO:0000256" key="5">
    <source>
        <dbReference type="SAM" id="Phobius"/>
    </source>
</evidence>
<dbReference type="RefSeq" id="WP_377710555.1">
    <property type="nucleotide sequence ID" value="NZ_JBHSMP010000009.1"/>
</dbReference>
<proteinExistence type="predicted"/>
<gene>
    <name evidence="7" type="ORF">ACFPTO_06710</name>
</gene>
<dbReference type="Pfam" id="PF06305">
    <property type="entry name" value="LapA_dom"/>
    <property type="match status" value="1"/>
</dbReference>
<keyword evidence="1" id="KW-1003">Cell membrane</keyword>
<keyword evidence="8" id="KW-1185">Reference proteome</keyword>
<evidence type="ECO:0000259" key="6">
    <source>
        <dbReference type="Pfam" id="PF06305"/>
    </source>
</evidence>
<evidence type="ECO:0000256" key="1">
    <source>
        <dbReference type="ARBA" id="ARBA00022475"/>
    </source>
</evidence>
<dbReference type="Proteomes" id="UP001596103">
    <property type="component" value="Unassembled WGS sequence"/>
</dbReference>
<evidence type="ECO:0000313" key="7">
    <source>
        <dbReference type="EMBL" id="MFC5428494.1"/>
    </source>
</evidence>
<name>A0ABW0J651_9BURK</name>
<keyword evidence="2 5" id="KW-0812">Transmembrane</keyword>
<evidence type="ECO:0000256" key="4">
    <source>
        <dbReference type="ARBA" id="ARBA00023136"/>
    </source>
</evidence>
<feature type="transmembrane region" description="Helical" evidence="5">
    <location>
        <begin position="53"/>
        <end position="71"/>
    </location>
</feature>
<feature type="transmembrane region" description="Helical" evidence="5">
    <location>
        <begin position="91"/>
        <end position="115"/>
    </location>
</feature>
<feature type="domain" description="Lipopolysaccharide assembly protein A" evidence="6">
    <location>
        <begin position="73"/>
        <end position="132"/>
    </location>
</feature>
<protein>
    <submittedName>
        <fullName evidence="7">Lipopolysaccharide assembly protein LapA domain-containing protein</fullName>
    </submittedName>
</protein>
<keyword evidence="4 5" id="KW-0472">Membrane</keyword>
<comment type="caution">
    <text evidence="7">The sequence shown here is derived from an EMBL/GenBank/DDBJ whole genome shotgun (WGS) entry which is preliminary data.</text>
</comment>
<dbReference type="EMBL" id="JBHSMP010000009">
    <property type="protein sequence ID" value="MFC5428494.1"/>
    <property type="molecule type" value="Genomic_DNA"/>
</dbReference>
<sequence length="147" mass="15922">MIGLSAAASLAGAPRQGVHLQYGTIRLDLCRHAARRPSPAPFSQLPRDPFMKLIAWVIRVLVFVLLLVLALSNTQPATLSFLAGYAWQAPLILIGLAFFVVGLLAGLLSALPALFKLRMENGRLKRDLRTARETPAPVAEPPLPPLI</sequence>
<keyword evidence="3 5" id="KW-1133">Transmembrane helix</keyword>
<evidence type="ECO:0000256" key="3">
    <source>
        <dbReference type="ARBA" id="ARBA00022989"/>
    </source>
</evidence>
<accession>A0ABW0J651</accession>
<organism evidence="7 8">
    <name type="scientific">Paraburkholderia denitrificans</name>
    <dbReference type="NCBI Taxonomy" id="694025"/>
    <lineage>
        <taxon>Bacteria</taxon>
        <taxon>Pseudomonadati</taxon>
        <taxon>Pseudomonadota</taxon>
        <taxon>Betaproteobacteria</taxon>
        <taxon>Burkholderiales</taxon>
        <taxon>Burkholderiaceae</taxon>
        <taxon>Paraburkholderia</taxon>
    </lineage>
</organism>